<evidence type="ECO:0000313" key="2">
    <source>
        <dbReference type="Proteomes" id="UP001268610"/>
    </source>
</evidence>
<dbReference type="Proteomes" id="UP001268610">
    <property type="component" value="Unassembled WGS sequence"/>
</dbReference>
<gene>
    <name evidence="1" type="ORF">RJJ65_37035</name>
</gene>
<protein>
    <submittedName>
        <fullName evidence="1">Uncharacterized protein</fullName>
    </submittedName>
</protein>
<dbReference type="RefSeq" id="WP_310866264.1">
    <property type="nucleotide sequence ID" value="NZ_JAVLSF010000511.1"/>
</dbReference>
<reference evidence="1" key="1">
    <citation type="submission" date="2023-04" db="EMBL/GenBank/DDBJ databases">
        <title>Genomic characterization of faba bean (Vicia faba) microsymbionts in Mexican soils.</title>
        <authorList>
            <person name="Rivera Orduna F.N."/>
            <person name="Guevara-Luna J."/>
            <person name="Yan J."/>
            <person name="Arroyo-Herrera I."/>
            <person name="Li Y."/>
            <person name="Vasquez-Murrieta M.S."/>
            <person name="Wang E.T."/>
        </authorList>
    </citation>
    <scope>NUCLEOTIDE SEQUENCE</scope>
    <source>
        <strain evidence="1">CH26</strain>
    </source>
</reference>
<comment type="caution">
    <text evidence="1">The sequence shown here is derived from an EMBL/GenBank/DDBJ whole genome shotgun (WGS) entry which is preliminary data.</text>
</comment>
<feature type="non-terminal residue" evidence="1">
    <location>
        <position position="166"/>
    </location>
</feature>
<accession>A0AAJ2H394</accession>
<dbReference type="AlphaFoldDB" id="A0AAJ2H394"/>
<name>A0AAJ2H394_9HYPH</name>
<organism evidence="1 2">
    <name type="scientific">Rhizobium hidalgonense</name>
    <dbReference type="NCBI Taxonomy" id="1538159"/>
    <lineage>
        <taxon>Bacteria</taxon>
        <taxon>Pseudomonadati</taxon>
        <taxon>Pseudomonadota</taxon>
        <taxon>Alphaproteobacteria</taxon>
        <taxon>Hyphomicrobiales</taxon>
        <taxon>Rhizobiaceae</taxon>
        <taxon>Rhizobium/Agrobacterium group</taxon>
        <taxon>Rhizobium</taxon>
    </lineage>
</organism>
<evidence type="ECO:0000313" key="1">
    <source>
        <dbReference type="EMBL" id="MDR9778144.1"/>
    </source>
</evidence>
<feature type="non-terminal residue" evidence="1">
    <location>
        <position position="1"/>
    </location>
</feature>
<proteinExistence type="predicted"/>
<sequence length="166" mass="18268">LDWHYSAVCSPILPIRFTKDFTTSPSVNLNIDISGYGLYKTIGLNKSSDLSGLYNTPKDKMVTFTLKDNLGNKIGEGVKPANSCNTVDISVTGNLPVPRNIPAQILITLPDGFTKAQIEKLLNGVKSLTDSQRTAVLKYTHPSDPNYKFKMDQAAYQKLMDVALSR</sequence>
<dbReference type="EMBL" id="JAVLSF010000511">
    <property type="protein sequence ID" value="MDR9778144.1"/>
    <property type="molecule type" value="Genomic_DNA"/>
</dbReference>